<dbReference type="GO" id="GO:0008972">
    <property type="term" value="F:phosphomethylpyrimidine kinase activity"/>
    <property type="evidence" value="ECO:0007669"/>
    <property type="project" value="TreeGrafter"/>
</dbReference>
<dbReference type="InterPro" id="IPR013749">
    <property type="entry name" value="PM/HMP-P_kinase-1"/>
</dbReference>
<dbReference type="PANTHER" id="PTHR20858">
    <property type="entry name" value="PHOSPHOMETHYLPYRIMIDINE KINASE"/>
    <property type="match status" value="1"/>
</dbReference>
<name>J9H132_9ZZZZ</name>
<dbReference type="EMBL" id="AMCI01000393">
    <property type="protein sequence ID" value="EJX09433.1"/>
    <property type="molecule type" value="Genomic_DNA"/>
</dbReference>
<dbReference type="EC" id="2.-.-.-" evidence="2"/>
<dbReference type="GO" id="GO:0005829">
    <property type="term" value="C:cytosol"/>
    <property type="evidence" value="ECO:0007669"/>
    <property type="project" value="TreeGrafter"/>
</dbReference>
<dbReference type="Pfam" id="PF08543">
    <property type="entry name" value="Phos_pyr_kin"/>
    <property type="match status" value="1"/>
</dbReference>
<gene>
    <name evidence="2" type="ORF">EVA_02460</name>
</gene>
<dbReference type="AlphaFoldDB" id="J9H132"/>
<comment type="caution">
    <text evidence="2">The sequence shown here is derived from an EMBL/GenBank/DDBJ whole genome shotgun (WGS) entry which is preliminary data.</text>
</comment>
<dbReference type="InterPro" id="IPR029056">
    <property type="entry name" value="Ribokinase-like"/>
</dbReference>
<keyword evidence="2" id="KW-0808">Transferase</keyword>
<protein>
    <submittedName>
        <fullName evidence="2">Phosphomethylpyrimidine kinase</fullName>
        <ecNumber evidence="2">2.-.-.-</ecNumber>
    </submittedName>
</protein>
<dbReference type="GO" id="GO:0008902">
    <property type="term" value="F:hydroxymethylpyrimidine kinase activity"/>
    <property type="evidence" value="ECO:0007669"/>
    <property type="project" value="TreeGrafter"/>
</dbReference>
<dbReference type="Gene3D" id="3.40.1190.20">
    <property type="match status" value="1"/>
</dbReference>
<dbReference type="PANTHER" id="PTHR20858:SF17">
    <property type="entry name" value="HYDROXYMETHYLPYRIMIDINE_PHOSPHOMETHYLPYRIMIDINE KINASE THI20-RELATED"/>
    <property type="match status" value="1"/>
</dbReference>
<organism evidence="2">
    <name type="scientific">gut metagenome</name>
    <dbReference type="NCBI Taxonomy" id="749906"/>
    <lineage>
        <taxon>unclassified sequences</taxon>
        <taxon>metagenomes</taxon>
        <taxon>organismal metagenomes</taxon>
    </lineage>
</organism>
<sequence length="75" mass="8111">MRVPYSAVRIRTKNTHGTGCTLSSAIAAQLPQSADVPEACKKAKEYLTGAISAADRLSVGSGYGPTHHFWNLWHQ</sequence>
<accession>J9H132</accession>
<evidence type="ECO:0000259" key="1">
    <source>
        <dbReference type="Pfam" id="PF08543"/>
    </source>
</evidence>
<evidence type="ECO:0000313" key="2">
    <source>
        <dbReference type="EMBL" id="EJX09433.1"/>
    </source>
</evidence>
<dbReference type="GO" id="GO:0009228">
    <property type="term" value="P:thiamine biosynthetic process"/>
    <property type="evidence" value="ECO:0007669"/>
    <property type="project" value="TreeGrafter"/>
</dbReference>
<feature type="domain" description="Pyridoxamine kinase/Phosphomethylpyrimidine kinase" evidence="1">
    <location>
        <begin position="6"/>
        <end position="67"/>
    </location>
</feature>
<reference evidence="2" key="1">
    <citation type="journal article" date="2012" name="PLoS ONE">
        <title>Gene sets for utilization of primary and secondary nutrition supplies in the distal gut of endangered iberian lynx.</title>
        <authorList>
            <person name="Alcaide M."/>
            <person name="Messina E."/>
            <person name="Richter M."/>
            <person name="Bargiela R."/>
            <person name="Peplies J."/>
            <person name="Huws S.A."/>
            <person name="Newbold C.J."/>
            <person name="Golyshin P.N."/>
            <person name="Simon M.A."/>
            <person name="Lopez G."/>
            <person name="Yakimov M.M."/>
            <person name="Ferrer M."/>
        </authorList>
    </citation>
    <scope>NUCLEOTIDE SEQUENCE</scope>
</reference>
<proteinExistence type="predicted"/>
<keyword evidence="2" id="KW-0418">Kinase</keyword>
<dbReference type="SUPFAM" id="SSF53613">
    <property type="entry name" value="Ribokinase-like"/>
    <property type="match status" value="1"/>
</dbReference>